<dbReference type="Proteomes" id="UP000315971">
    <property type="component" value="Unassembled WGS sequence"/>
</dbReference>
<evidence type="ECO:0000313" key="2">
    <source>
        <dbReference type="EMBL" id="SMO52868.1"/>
    </source>
</evidence>
<sequence>MSRADKLIPKLMRINLAIAILLLISAIIVFSSGTQATQAYFIQCVGFTIMGMFAIEPMAIILYLYWPKGE</sequence>
<name>A0A521C0G1_9SPHI</name>
<dbReference type="RefSeq" id="WP_142602371.1">
    <property type="nucleotide sequence ID" value="NZ_FXSZ01000003.1"/>
</dbReference>
<dbReference type="AlphaFoldDB" id="A0A521C0G1"/>
<keyword evidence="1" id="KW-1133">Transmembrane helix</keyword>
<gene>
    <name evidence="2" type="ORF">SAMN06265350_10396</name>
</gene>
<proteinExistence type="predicted"/>
<reference evidence="2 3" key="1">
    <citation type="submission" date="2017-05" db="EMBL/GenBank/DDBJ databases">
        <authorList>
            <person name="Varghese N."/>
            <person name="Submissions S."/>
        </authorList>
    </citation>
    <scope>NUCLEOTIDE SEQUENCE [LARGE SCALE GENOMIC DNA]</scope>
    <source>
        <strain evidence="2 3">DSM 21342</strain>
    </source>
</reference>
<evidence type="ECO:0000256" key="1">
    <source>
        <dbReference type="SAM" id="Phobius"/>
    </source>
</evidence>
<feature type="transmembrane region" description="Helical" evidence="1">
    <location>
        <begin position="40"/>
        <end position="66"/>
    </location>
</feature>
<keyword evidence="3" id="KW-1185">Reference proteome</keyword>
<feature type="transmembrane region" description="Helical" evidence="1">
    <location>
        <begin position="12"/>
        <end position="34"/>
    </location>
</feature>
<keyword evidence="1" id="KW-0472">Membrane</keyword>
<dbReference type="OrthoDB" id="799470at2"/>
<dbReference type="EMBL" id="FXSZ01000003">
    <property type="protein sequence ID" value="SMO52868.1"/>
    <property type="molecule type" value="Genomic_DNA"/>
</dbReference>
<keyword evidence="1" id="KW-0812">Transmembrane</keyword>
<accession>A0A521C0G1</accession>
<organism evidence="2 3">
    <name type="scientific">Solitalea koreensis</name>
    <dbReference type="NCBI Taxonomy" id="543615"/>
    <lineage>
        <taxon>Bacteria</taxon>
        <taxon>Pseudomonadati</taxon>
        <taxon>Bacteroidota</taxon>
        <taxon>Sphingobacteriia</taxon>
        <taxon>Sphingobacteriales</taxon>
        <taxon>Sphingobacteriaceae</taxon>
        <taxon>Solitalea</taxon>
    </lineage>
</organism>
<evidence type="ECO:0000313" key="3">
    <source>
        <dbReference type="Proteomes" id="UP000315971"/>
    </source>
</evidence>
<protein>
    <submittedName>
        <fullName evidence="2">Uncharacterized protein</fullName>
    </submittedName>
</protein>